<accession>A0ABN3V1K2</accession>
<reference evidence="1 2" key="1">
    <citation type="journal article" date="2019" name="Int. J. Syst. Evol. Microbiol.">
        <title>The Global Catalogue of Microorganisms (GCM) 10K type strain sequencing project: providing services to taxonomists for standard genome sequencing and annotation.</title>
        <authorList>
            <consortium name="The Broad Institute Genomics Platform"/>
            <consortium name="The Broad Institute Genome Sequencing Center for Infectious Disease"/>
            <person name="Wu L."/>
            <person name="Ma J."/>
        </authorList>
    </citation>
    <scope>NUCLEOTIDE SEQUENCE [LARGE SCALE GENOMIC DNA]</scope>
    <source>
        <strain evidence="1 2">JCM 9383</strain>
    </source>
</reference>
<evidence type="ECO:0000313" key="1">
    <source>
        <dbReference type="EMBL" id="GAA2774069.1"/>
    </source>
</evidence>
<gene>
    <name evidence="1" type="ORF">GCM10010470_02370</name>
</gene>
<evidence type="ECO:0000313" key="2">
    <source>
        <dbReference type="Proteomes" id="UP001500979"/>
    </source>
</evidence>
<proteinExistence type="predicted"/>
<protein>
    <recommendedName>
        <fullName evidence="3">Head-to-tail adaptor</fullName>
    </recommendedName>
</protein>
<name>A0ABN3V1K2_9PSEU</name>
<dbReference type="InterPro" id="IPR018963">
    <property type="entry name" value="Mycophage_D29_Gp19"/>
</dbReference>
<keyword evidence="2" id="KW-1185">Reference proteome</keyword>
<organism evidence="1 2">
    <name type="scientific">Saccharopolyspora taberi</name>
    <dbReference type="NCBI Taxonomy" id="60895"/>
    <lineage>
        <taxon>Bacteria</taxon>
        <taxon>Bacillati</taxon>
        <taxon>Actinomycetota</taxon>
        <taxon>Actinomycetes</taxon>
        <taxon>Pseudonocardiales</taxon>
        <taxon>Pseudonocardiaceae</taxon>
        <taxon>Saccharopolyspora</taxon>
    </lineage>
</organism>
<dbReference type="RefSeq" id="WP_344677418.1">
    <property type="nucleotide sequence ID" value="NZ_BAAAUX010000001.1"/>
</dbReference>
<dbReference type="EMBL" id="BAAAUX010000001">
    <property type="protein sequence ID" value="GAA2774069.1"/>
    <property type="molecule type" value="Genomic_DNA"/>
</dbReference>
<evidence type="ECO:0008006" key="3">
    <source>
        <dbReference type="Google" id="ProtNLM"/>
    </source>
</evidence>
<comment type="caution">
    <text evidence="1">The sequence shown here is derived from an EMBL/GenBank/DDBJ whole genome shotgun (WGS) entry which is preliminary data.</text>
</comment>
<sequence length="125" mass="13677">MGPFATYEDLEVRLGVQYDDAERPQVEALITDVSALIRQARPSIDADIEAERISADVVRMVTCQVVARYMSTVDSGGIGVRSEQHPEYGYTLTTAAANGLELTQSELALLTPVSQRSKAFSIMPR</sequence>
<dbReference type="Proteomes" id="UP001500979">
    <property type="component" value="Unassembled WGS sequence"/>
</dbReference>
<dbReference type="Pfam" id="PF09355">
    <property type="entry name" value="Phage_Gp19"/>
    <property type="match status" value="1"/>
</dbReference>